<sequence length="642" mass="69422">MDESKGNKTRMYQNGRTQRYSVLSSAAMPFTQMSGRKLDIALGCFYVTFPMLILTSILLGLIYRHQVAYSEGPFPNLPVASVDDAGSAYYVDLSSTFVVFIASWMSSLAPILIGFVVALAAYRVGQQILQVTRQAQREDMLTPYQLSLMLRFVNGATWSGLWFWILYILGWRHQRQPQAKPLKYIVVVVAFTTLLGLAVFGADTWLHIATKTVNFVNVSDITNQGHAFSLSLLSPNCTATNNSVVAVAAEGTNCGLDVSSGLLVDATEPIRTLNNISNSIMVQSNGPDMDLHFLGISASARDSSYDFRASTYGMRTNCKAITQECDLGNNGNMTYNCGNGSFKGAVRAPLAGSSFQLAQFANEDLSNGAVNGYGVRNPYYTTLAAIVESPANQQVALSTDSDIVAANGGLAFVLLCTTTTYDVQYDLVEDRIVGLTSVPSNLTVANVWASIMAQTLFGISNMDTAVTAGVQFSQTSQQVADAFATALSKVSLSAGVQGVVRTAASQVQKRNSILVARIPLGPLFALVAANLSFVVLGVVLTIMAWTTPHEAREAQTRLSIAGLVANCFEGTRARAGVPSLENMFDEYEGADGVRVGIERTVQGGYAFKSFEKGTNISEPYRLHSQNQWDSINLDNERRDGWV</sequence>
<dbReference type="EMBL" id="JAPDRQ010000028">
    <property type="protein sequence ID" value="KAJ9660807.1"/>
    <property type="molecule type" value="Genomic_DNA"/>
</dbReference>
<comment type="caution">
    <text evidence="1">The sequence shown here is derived from an EMBL/GenBank/DDBJ whole genome shotgun (WGS) entry which is preliminary data.</text>
</comment>
<organism evidence="1 2">
    <name type="scientific">Neophaeococcomyces mojaviensis</name>
    <dbReference type="NCBI Taxonomy" id="3383035"/>
    <lineage>
        <taxon>Eukaryota</taxon>
        <taxon>Fungi</taxon>
        <taxon>Dikarya</taxon>
        <taxon>Ascomycota</taxon>
        <taxon>Pezizomycotina</taxon>
        <taxon>Eurotiomycetes</taxon>
        <taxon>Chaetothyriomycetidae</taxon>
        <taxon>Chaetothyriales</taxon>
        <taxon>Chaetothyriales incertae sedis</taxon>
        <taxon>Neophaeococcomyces</taxon>
    </lineage>
</organism>
<proteinExistence type="predicted"/>
<name>A0ACC3AF31_9EURO</name>
<gene>
    <name evidence="1" type="ORF">H2198_002346</name>
</gene>
<reference evidence="1" key="1">
    <citation type="submission" date="2022-10" db="EMBL/GenBank/DDBJ databases">
        <title>Culturing micro-colonial fungi from biological soil crusts in the Mojave desert and describing Neophaeococcomyces mojavensis, and introducing the new genera and species Taxawa tesnikishii.</title>
        <authorList>
            <person name="Kurbessoian T."/>
            <person name="Stajich J.E."/>
        </authorList>
    </citation>
    <scope>NUCLEOTIDE SEQUENCE</scope>
    <source>
        <strain evidence="1">JES_112</strain>
    </source>
</reference>
<evidence type="ECO:0000313" key="2">
    <source>
        <dbReference type="Proteomes" id="UP001172386"/>
    </source>
</evidence>
<dbReference type="Proteomes" id="UP001172386">
    <property type="component" value="Unassembled WGS sequence"/>
</dbReference>
<evidence type="ECO:0000313" key="1">
    <source>
        <dbReference type="EMBL" id="KAJ9660807.1"/>
    </source>
</evidence>
<protein>
    <submittedName>
        <fullName evidence="1">Uncharacterized protein</fullName>
    </submittedName>
</protein>
<accession>A0ACC3AF31</accession>
<keyword evidence="2" id="KW-1185">Reference proteome</keyword>